<evidence type="ECO:0000313" key="3">
    <source>
        <dbReference type="EMBL" id="MBK1725922.1"/>
    </source>
</evidence>
<dbReference type="NCBIfam" id="TIGR00696">
    <property type="entry name" value="wecG_tagA_cpsF"/>
    <property type="match status" value="1"/>
</dbReference>
<keyword evidence="4" id="KW-1185">Reference proteome</keyword>
<gene>
    <name evidence="3" type="ORF">CKO13_02585</name>
</gene>
<evidence type="ECO:0000256" key="2">
    <source>
        <dbReference type="ARBA" id="ARBA00022679"/>
    </source>
</evidence>
<keyword evidence="2" id="KW-0808">Transferase</keyword>
<proteinExistence type="predicted"/>
<dbReference type="PANTHER" id="PTHR34136:SF1">
    <property type="entry name" value="UDP-N-ACETYL-D-MANNOSAMINURONIC ACID TRANSFERASE"/>
    <property type="match status" value="1"/>
</dbReference>
<dbReference type="Pfam" id="PF03808">
    <property type="entry name" value="Glyco_tran_WecG"/>
    <property type="match status" value="1"/>
</dbReference>
<protein>
    <recommendedName>
        <fullName evidence="5">Glycosyltransferase</fullName>
    </recommendedName>
</protein>
<accession>A0ABS1E450</accession>
<dbReference type="EMBL" id="NRSH01000015">
    <property type="protein sequence ID" value="MBK1725922.1"/>
    <property type="molecule type" value="Genomic_DNA"/>
</dbReference>
<evidence type="ECO:0008006" key="5">
    <source>
        <dbReference type="Google" id="ProtNLM"/>
    </source>
</evidence>
<keyword evidence="1" id="KW-0328">Glycosyltransferase</keyword>
<evidence type="ECO:0000256" key="1">
    <source>
        <dbReference type="ARBA" id="ARBA00022676"/>
    </source>
</evidence>
<dbReference type="Proteomes" id="UP000738126">
    <property type="component" value="Unassembled WGS sequence"/>
</dbReference>
<dbReference type="InterPro" id="IPR004629">
    <property type="entry name" value="WecG_TagA_CpsF"/>
</dbReference>
<dbReference type="PANTHER" id="PTHR34136">
    <property type="match status" value="1"/>
</dbReference>
<organism evidence="3 4">
    <name type="scientific">Halorhodospira neutriphila</name>
    <dbReference type="NCBI Taxonomy" id="168379"/>
    <lineage>
        <taxon>Bacteria</taxon>
        <taxon>Pseudomonadati</taxon>
        <taxon>Pseudomonadota</taxon>
        <taxon>Gammaproteobacteria</taxon>
        <taxon>Chromatiales</taxon>
        <taxon>Ectothiorhodospiraceae</taxon>
        <taxon>Halorhodospira</taxon>
    </lineage>
</organism>
<reference evidence="3 4" key="1">
    <citation type="journal article" date="2020" name="Microorganisms">
        <title>Osmotic Adaptation and Compatible Solute Biosynthesis of Phototrophic Bacteria as Revealed from Genome Analyses.</title>
        <authorList>
            <person name="Imhoff J.F."/>
            <person name="Rahn T."/>
            <person name="Kunzel S."/>
            <person name="Keller A."/>
            <person name="Neulinger S.C."/>
        </authorList>
    </citation>
    <scope>NUCLEOTIDE SEQUENCE [LARGE SCALE GENOMIC DNA]</scope>
    <source>
        <strain evidence="3 4">DSM 15116</strain>
    </source>
</reference>
<dbReference type="CDD" id="cd06533">
    <property type="entry name" value="Glyco_transf_WecG_TagA"/>
    <property type="match status" value="1"/>
</dbReference>
<evidence type="ECO:0000313" key="4">
    <source>
        <dbReference type="Proteomes" id="UP000738126"/>
    </source>
</evidence>
<sequence>MPAAQAAAVCRVAGFPVRRLTREEALADLVATGAGSDQRLVFFANSNFINQCGALRDRLASPSVWLLNDGVAMDVAARILHGRAFPENLNGTDFTPALLERAASAWGRPPRVFLLGGAPGVAERAGTALAGRGVEVVGTLDGFVGASDNERVLEAMEASGAEIVLVAMGNPRQERWILDHYHRLSATLLVGVGALFDFLAQEKPRAPRWLRRLRLEWLYRLILEPRRLAKRYTLEMVVFFWRAWQR</sequence>
<comment type="caution">
    <text evidence="3">The sequence shown here is derived from an EMBL/GenBank/DDBJ whole genome shotgun (WGS) entry which is preliminary data.</text>
</comment>
<name>A0ABS1E450_9GAMM</name>